<dbReference type="EMBL" id="ATAX01000036">
    <property type="protein sequence ID" value="EWM52279.1"/>
    <property type="molecule type" value="Genomic_DNA"/>
</dbReference>
<feature type="domain" description="N-acetyltransferase" evidence="1">
    <location>
        <begin position="3"/>
        <end position="153"/>
    </location>
</feature>
<sequence length="181" mass="21224">MTVQLKQVFRDDRDKEILDLINNKAFPANERNSLDDLYDSGSDGNLDMLGIYADHTPVGFFTVRKYRNIRYLAYFAVSSDMRSKGIGSRALKLLTEFYPDTQIVTEFEAPDESCGNNSVRLHRRDFYLRNGFIETGWYSFYDETEFSIACSEPDFDKEGFVRFTEYLRTIVPDHIPRLYRK</sequence>
<dbReference type="SUPFAM" id="SSF55729">
    <property type="entry name" value="Acyl-CoA N-acyltransferases (Nat)"/>
    <property type="match status" value="1"/>
</dbReference>
<dbReference type="CDD" id="cd04301">
    <property type="entry name" value="NAT_SF"/>
    <property type="match status" value="1"/>
</dbReference>
<dbReference type="Pfam" id="PF00583">
    <property type="entry name" value="Acetyltransf_1"/>
    <property type="match status" value="1"/>
</dbReference>
<gene>
    <name evidence="2" type="ORF">RF007C_13075</name>
</gene>
<dbReference type="Gene3D" id="3.40.630.30">
    <property type="match status" value="1"/>
</dbReference>
<evidence type="ECO:0000313" key="3">
    <source>
        <dbReference type="Proteomes" id="UP000019365"/>
    </source>
</evidence>
<reference evidence="2 3" key="1">
    <citation type="journal article" date="2014" name="PLoS ONE">
        <title>Rumen cellulosomics: divergent fiber-degrading strategies revealed by comparative genome-wide analysis of six ruminococcal strains.</title>
        <authorList>
            <person name="Dassa B."/>
            <person name="Borovok I."/>
            <person name="Ruimy-Israeli V."/>
            <person name="Lamed R."/>
            <person name="Flint H.J."/>
            <person name="Duncan S.H."/>
            <person name="Henrissat B."/>
            <person name="Coutinho P."/>
            <person name="Morrison M."/>
            <person name="Mosoni P."/>
            <person name="Yeoman C.J."/>
            <person name="White B.A."/>
            <person name="Bayer E.A."/>
        </authorList>
    </citation>
    <scope>NUCLEOTIDE SEQUENCE [LARGE SCALE GENOMIC DNA]</scope>
    <source>
        <strain evidence="2 3">007c</strain>
    </source>
</reference>
<evidence type="ECO:0000313" key="2">
    <source>
        <dbReference type="EMBL" id="EWM52279.1"/>
    </source>
</evidence>
<keyword evidence="3" id="KW-1185">Reference proteome</keyword>
<name>W7UL24_RUMFL</name>
<dbReference type="AlphaFoldDB" id="W7UL24"/>
<dbReference type="PROSITE" id="PS51186">
    <property type="entry name" value="GNAT"/>
    <property type="match status" value="1"/>
</dbReference>
<dbReference type="InterPro" id="IPR016181">
    <property type="entry name" value="Acyl_CoA_acyltransferase"/>
</dbReference>
<dbReference type="RefSeq" id="WP_051456713.1">
    <property type="nucleotide sequence ID" value="NZ_ATAX01000036.1"/>
</dbReference>
<dbReference type="Proteomes" id="UP000019365">
    <property type="component" value="Unassembled WGS sequence"/>
</dbReference>
<dbReference type="eggNOG" id="COG0456">
    <property type="taxonomic scope" value="Bacteria"/>
</dbReference>
<protein>
    <recommendedName>
        <fullName evidence="1">N-acetyltransferase domain-containing protein</fullName>
    </recommendedName>
</protein>
<accession>W7UL24</accession>
<dbReference type="InterPro" id="IPR000182">
    <property type="entry name" value="GNAT_dom"/>
</dbReference>
<evidence type="ECO:0000259" key="1">
    <source>
        <dbReference type="PROSITE" id="PS51186"/>
    </source>
</evidence>
<proteinExistence type="predicted"/>
<comment type="caution">
    <text evidence="2">The sequence shown here is derived from an EMBL/GenBank/DDBJ whole genome shotgun (WGS) entry which is preliminary data.</text>
</comment>
<dbReference type="GO" id="GO:0016747">
    <property type="term" value="F:acyltransferase activity, transferring groups other than amino-acyl groups"/>
    <property type="evidence" value="ECO:0007669"/>
    <property type="project" value="InterPro"/>
</dbReference>
<dbReference type="OrthoDB" id="9127144at2"/>
<dbReference type="PATRIC" id="fig|1341157.4.peg.3051"/>
<organism evidence="2 3">
    <name type="scientific">Ruminococcus flavefaciens 007c</name>
    <dbReference type="NCBI Taxonomy" id="1341157"/>
    <lineage>
        <taxon>Bacteria</taxon>
        <taxon>Bacillati</taxon>
        <taxon>Bacillota</taxon>
        <taxon>Clostridia</taxon>
        <taxon>Eubacteriales</taxon>
        <taxon>Oscillospiraceae</taxon>
        <taxon>Ruminococcus</taxon>
    </lineage>
</organism>